<dbReference type="NCBIfam" id="TIGR00179">
    <property type="entry name" value="murB"/>
    <property type="match status" value="1"/>
</dbReference>
<keyword evidence="14 19" id="KW-0560">Oxidoreductase</keyword>
<keyword evidence="7 19" id="KW-0963">Cytoplasm</keyword>
<dbReference type="InterPro" id="IPR016169">
    <property type="entry name" value="FAD-bd_PCMH_sub2"/>
</dbReference>
<dbReference type="GO" id="GO:0050660">
    <property type="term" value="F:flavin adenine dinucleotide binding"/>
    <property type="evidence" value="ECO:0007669"/>
    <property type="project" value="InterPro"/>
</dbReference>
<dbReference type="GO" id="GO:0008762">
    <property type="term" value="F:UDP-N-acetylmuramate dehydrogenase activity"/>
    <property type="evidence" value="ECO:0007669"/>
    <property type="project" value="UniProtKB-UniRule"/>
</dbReference>
<protein>
    <recommendedName>
        <fullName evidence="6 19">UDP-N-acetylenolpyruvoylglucosamine reductase</fullName>
        <ecNumber evidence="5 19">1.3.1.98</ecNumber>
    </recommendedName>
    <alternativeName>
        <fullName evidence="17 19">UDP-N-acetylmuramate dehydrogenase</fullName>
    </alternativeName>
</protein>
<evidence type="ECO:0000256" key="12">
    <source>
        <dbReference type="ARBA" id="ARBA00022960"/>
    </source>
</evidence>
<keyword evidence="22" id="KW-1185">Reference proteome</keyword>
<comment type="function">
    <text evidence="2 19">Cell wall formation.</text>
</comment>
<feature type="domain" description="UDP-N-acetylenolpyruvoylglucosamine reductase C-terminal" evidence="20">
    <location>
        <begin position="166"/>
        <end position="257"/>
    </location>
</feature>
<evidence type="ECO:0000256" key="13">
    <source>
        <dbReference type="ARBA" id="ARBA00022984"/>
    </source>
</evidence>
<proteinExistence type="inferred from homology"/>
<evidence type="ECO:0000256" key="9">
    <source>
        <dbReference type="ARBA" id="ARBA00022630"/>
    </source>
</evidence>
<keyword evidence="13 19" id="KW-0573">Peptidoglycan synthesis</keyword>
<evidence type="ECO:0000256" key="2">
    <source>
        <dbReference type="ARBA" id="ARBA00003921"/>
    </source>
</evidence>
<evidence type="ECO:0000256" key="7">
    <source>
        <dbReference type="ARBA" id="ARBA00022490"/>
    </source>
</evidence>
<reference evidence="21 22" key="1">
    <citation type="submission" date="2020-05" db="EMBL/GenBank/DDBJ databases">
        <title>Sulfurimonas marisnigri, sp. nov., and Sulfurimonas baltica, sp. nov., manganese oxide reducing chemolithoautotrophs of the class Epsilonproteobacteria isolated from the pelagic redoxclines of the Black and Baltic Seas and emended description of the genus Sulfurimonas.</title>
        <authorList>
            <person name="Henkel J.V."/>
            <person name="Laudan C."/>
            <person name="Werner J."/>
            <person name="Neu T."/>
            <person name="Plewe S."/>
            <person name="Sproer C."/>
            <person name="Bunk B."/>
            <person name="Schulz-Vogt H.N."/>
        </authorList>
    </citation>
    <scope>NUCLEOTIDE SEQUENCE [LARGE SCALE GENOMIC DNA]</scope>
    <source>
        <strain evidence="21 22">GD2</strain>
    </source>
</reference>
<sequence>MKTKKINFSKFSSIKIGESLDVALLENCTTPYQDYFIIGSCNNILVGTQPPPLMKLDKKYDYIKIENNTLKIGAATPSGKIASFCKKHNIANFEFVSHLPGTLGGLVFMNAGLKEFEIFNTLICISTCRGDFDKQEISFGYRYTNISSPILEATFSLVYGFDEKKIEMFKKMRSNQPSTPSAGSCFKNPHGDYAGRLIEDVELKGLVKGNMSFSQEHANFLVNDGGGTFDDAIFLIQEGQKRVYEKFGIWLECEICILDIRYMGKDSKLLNPYL</sequence>
<comment type="pathway">
    <text evidence="4 19">Cell wall biogenesis; peptidoglycan biosynthesis.</text>
</comment>
<evidence type="ECO:0000256" key="8">
    <source>
        <dbReference type="ARBA" id="ARBA00022618"/>
    </source>
</evidence>
<accession>A0A7S7LY12</accession>
<evidence type="ECO:0000256" key="1">
    <source>
        <dbReference type="ARBA" id="ARBA00001974"/>
    </source>
</evidence>
<keyword evidence="10 19" id="KW-0274">FAD</keyword>
<feature type="active site" description="Proton donor" evidence="19">
    <location>
        <position position="184"/>
    </location>
</feature>
<dbReference type="Gene3D" id="3.30.465.10">
    <property type="match status" value="1"/>
</dbReference>
<dbReference type="KEGG" id="sbal:HUE88_13250"/>
<evidence type="ECO:0000256" key="11">
    <source>
        <dbReference type="ARBA" id="ARBA00022857"/>
    </source>
</evidence>
<dbReference type="SUPFAM" id="SSF56176">
    <property type="entry name" value="FAD-binding/transporter-associated domain-like"/>
    <property type="match status" value="1"/>
</dbReference>
<dbReference type="Gene3D" id="3.90.78.10">
    <property type="entry name" value="UDP-N-acetylenolpyruvoylglucosamine reductase, C-terminal domain"/>
    <property type="match status" value="1"/>
</dbReference>
<evidence type="ECO:0000313" key="22">
    <source>
        <dbReference type="Proteomes" id="UP000593994"/>
    </source>
</evidence>
<dbReference type="UniPathway" id="UPA00219"/>
<evidence type="ECO:0000256" key="3">
    <source>
        <dbReference type="ARBA" id="ARBA00004496"/>
    </source>
</evidence>
<evidence type="ECO:0000313" key="21">
    <source>
        <dbReference type="EMBL" id="QOY53521.1"/>
    </source>
</evidence>
<dbReference type="PANTHER" id="PTHR21071:SF4">
    <property type="entry name" value="UDP-N-ACETYLENOLPYRUVOYLGLUCOSAMINE REDUCTASE"/>
    <property type="match status" value="1"/>
</dbReference>
<dbReference type="EC" id="1.3.1.98" evidence="5 19"/>
<dbReference type="GO" id="GO:0009252">
    <property type="term" value="P:peptidoglycan biosynthetic process"/>
    <property type="evidence" value="ECO:0007669"/>
    <property type="project" value="UniProtKB-UniRule"/>
</dbReference>
<evidence type="ECO:0000256" key="5">
    <source>
        <dbReference type="ARBA" id="ARBA00012518"/>
    </source>
</evidence>
<evidence type="ECO:0000256" key="6">
    <source>
        <dbReference type="ARBA" id="ARBA00015188"/>
    </source>
</evidence>
<dbReference type="AlphaFoldDB" id="A0A7S7LY12"/>
<comment type="catalytic activity">
    <reaction evidence="18 19">
        <text>UDP-N-acetyl-alpha-D-muramate + NADP(+) = UDP-N-acetyl-3-O-(1-carboxyvinyl)-alpha-D-glucosamine + NADPH + H(+)</text>
        <dbReference type="Rhea" id="RHEA:12248"/>
        <dbReference type="ChEBI" id="CHEBI:15378"/>
        <dbReference type="ChEBI" id="CHEBI:57783"/>
        <dbReference type="ChEBI" id="CHEBI:58349"/>
        <dbReference type="ChEBI" id="CHEBI:68483"/>
        <dbReference type="ChEBI" id="CHEBI:70757"/>
        <dbReference type="EC" id="1.3.1.98"/>
    </reaction>
</comment>
<evidence type="ECO:0000256" key="18">
    <source>
        <dbReference type="ARBA" id="ARBA00048914"/>
    </source>
</evidence>
<evidence type="ECO:0000256" key="16">
    <source>
        <dbReference type="ARBA" id="ARBA00023316"/>
    </source>
</evidence>
<dbReference type="NCBIfam" id="NF010479">
    <property type="entry name" value="PRK13904.1"/>
    <property type="match status" value="1"/>
</dbReference>
<comment type="similarity">
    <text evidence="19">Belongs to the MurB family.</text>
</comment>
<organism evidence="21 22">
    <name type="scientific">Candidatus Sulfurimonas baltica</name>
    <dbReference type="NCBI Taxonomy" id="2740404"/>
    <lineage>
        <taxon>Bacteria</taxon>
        <taxon>Pseudomonadati</taxon>
        <taxon>Campylobacterota</taxon>
        <taxon>Epsilonproteobacteria</taxon>
        <taxon>Campylobacterales</taxon>
        <taxon>Sulfurimonadaceae</taxon>
        <taxon>Sulfurimonas</taxon>
    </lineage>
</organism>
<dbReference type="SUPFAM" id="SSF56194">
    <property type="entry name" value="Uridine diphospho-N-Acetylenolpyruvylglucosamine reductase, MurB, C-terminal domain"/>
    <property type="match status" value="1"/>
</dbReference>
<keyword evidence="11 19" id="KW-0521">NADP</keyword>
<comment type="cofactor">
    <cofactor evidence="1 19">
        <name>FAD</name>
        <dbReference type="ChEBI" id="CHEBI:57692"/>
    </cofactor>
</comment>
<evidence type="ECO:0000259" key="20">
    <source>
        <dbReference type="Pfam" id="PF02873"/>
    </source>
</evidence>
<dbReference type="InterPro" id="IPR003170">
    <property type="entry name" value="MurB"/>
</dbReference>
<keyword evidence="12 19" id="KW-0133">Cell shape</keyword>
<name>A0A7S7LY12_9BACT</name>
<keyword evidence="16 19" id="KW-0961">Cell wall biogenesis/degradation</keyword>
<dbReference type="GO" id="GO:0008360">
    <property type="term" value="P:regulation of cell shape"/>
    <property type="evidence" value="ECO:0007669"/>
    <property type="project" value="UniProtKB-KW"/>
</dbReference>
<evidence type="ECO:0000256" key="17">
    <source>
        <dbReference type="ARBA" id="ARBA00031026"/>
    </source>
</evidence>
<dbReference type="InterPro" id="IPR011601">
    <property type="entry name" value="MurB_C"/>
</dbReference>
<gene>
    <name evidence="19" type="primary">murB</name>
    <name evidence="21" type="ORF">HUE88_13250</name>
</gene>
<keyword evidence="8 19" id="KW-0132">Cell division</keyword>
<feature type="active site" evidence="19">
    <location>
        <position position="142"/>
    </location>
</feature>
<dbReference type="HAMAP" id="MF_00037">
    <property type="entry name" value="MurB"/>
    <property type="match status" value="1"/>
</dbReference>
<dbReference type="InterPro" id="IPR036635">
    <property type="entry name" value="MurB_C_sf"/>
</dbReference>
<evidence type="ECO:0000256" key="4">
    <source>
        <dbReference type="ARBA" id="ARBA00004752"/>
    </source>
</evidence>
<keyword evidence="15 19" id="KW-0131">Cell cycle</keyword>
<dbReference type="RefSeq" id="WP_194372709.1">
    <property type="nucleotide sequence ID" value="NZ_CP054492.1"/>
</dbReference>
<dbReference type="Pfam" id="PF02873">
    <property type="entry name" value="MurB_C"/>
    <property type="match status" value="1"/>
</dbReference>
<evidence type="ECO:0000256" key="19">
    <source>
        <dbReference type="HAMAP-Rule" id="MF_00037"/>
    </source>
</evidence>
<evidence type="ECO:0000256" key="15">
    <source>
        <dbReference type="ARBA" id="ARBA00023306"/>
    </source>
</evidence>
<evidence type="ECO:0000256" key="14">
    <source>
        <dbReference type="ARBA" id="ARBA00023002"/>
    </source>
</evidence>
<dbReference type="InterPro" id="IPR036318">
    <property type="entry name" value="FAD-bd_PCMH-like_sf"/>
</dbReference>
<dbReference type="EMBL" id="CP054492">
    <property type="protein sequence ID" value="QOY53521.1"/>
    <property type="molecule type" value="Genomic_DNA"/>
</dbReference>
<dbReference type="PANTHER" id="PTHR21071">
    <property type="entry name" value="UDP-N-ACETYLENOLPYRUVOYLGLUCOSAMINE REDUCTASE"/>
    <property type="match status" value="1"/>
</dbReference>
<evidence type="ECO:0000256" key="10">
    <source>
        <dbReference type="ARBA" id="ARBA00022827"/>
    </source>
</evidence>
<keyword evidence="9 19" id="KW-0285">Flavoprotein</keyword>
<dbReference type="Proteomes" id="UP000593994">
    <property type="component" value="Chromosome"/>
</dbReference>
<dbReference type="GO" id="GO:0005829">
    <property type="term" value="C:cytosol"/>
    <property type="evidence" value="ECO:0007669"/>
    <property type="project" value="TreeGrafter"/>
</dbReference>
<dbReference type="GO" id="GO:0051301">
    <property type="term" value="P:cell division"/>
    <property type="evidence" value="ECO:0007669"/>
    <property type="project" value="UniProtKB-KW"/>
</dbReference>
<comment type="subcellular location">
    <subcellularLocation>
        <location evidence="3 19">Cytoplasm</location>
    </subcellularLocation>
</comment>
<dbReference type="GO" id="GO:0071555">
    <property type="term" value="P:cell wall organization"/>
    <property type="evidence" value="ECO:0007669"/>
    <property type="project" value="UniProtKB-KW"/>
</dbReference>
<feature type="active site" evidence="19">
    <location>
        <position position="254"/>
    </location>
</feature>